<protein>
    <recommendedName>
        <fullName evidence="3">YD repeat-containing protein</fullName>
    </recommendedName>
</protein>
<feature type="non-terminal residue" evidence="1">
    <location>
        <position position="1"/>
    </location>
</feature>
<evidence type="ECO:0000313" key="1">
    <source>
        <dbReference type="EMBL" id="MFK2902267.1"/>
    </source>
</evidence>
<evidence type="ECO:0008006" key="3">
    <source>
        <dbReference type="Google" id="ProtNLM"/>
    </source>
</evidence>
<feature type="non-terminal residue" evidence="1">
    <location>
        <position position="183"/>
    </location>
</feature>
<dbReference type="Proteomes" id="UP001620461">
    <property type="component" value="Unassembled WGS sequence"/>
</dbReference>
<dbReference type="Gene3D" id="2.180.10.10">
    <property type="entry name" value="RHS repeat-associated core"/>
    <property type="match status" value="1"/>
</dbReference>
<accession>A0ABW8JMC1</accession>
<dbReference type="RefSeq" id="WP_404549423.1">
    <property type="nucleotide sequence ID" value="NZ_JADIKJ010000060.1"/>
</dbReference>
<gene>
    <name evidence="1" type="ORF">ISP15_18210</name>
</gene>
<keyword evidence="2" id="KW-1185">Reference proteome</keyword>
<reference evidence="1 2" key="1">
    <citation type="submission" date="2020-10" db="EMBL/GenBank/DDBJ databases">
        <title>Phylogeny of dyella-like bacteria.</title>
        <authorList>
            <person name="Fu J."/>
        </authorList>
    </citation>
    <scope>NUCLEOTIDE SEQUENCE [LARGE SCALE GENOMIC DNA]</scope>
    <source>
        <strain evidence="1 2">JP1</strain>
    </source>
</reference>
<dbReference type="EMBL" id="JADIKJ010000060">
    <property type="protein sequence ID" value="MFK2902267.1"/>
    <property type="molecule type" value="Genomic_DNA"/>
</dbReference>
<comment type="caution">
    <text evidence="1">The sequence shown here is derived from an EMBL/GenBank/DDBJ whole genome shotgun (WGS) entry which is preliminary data.</text>
</comment>
<proteinExistence type="predicted"/>
<evidence type="ECO:0000313" key="2">
    <source>
        <dbReference type="Proteomes" id="UP001620461"/>
    </source>
</evidence>
<name>A0ABW8JMC1_9GAMM</name>
<sequence length="183" mass="18653">SQLASLGSTPTPAQIGAWVTPGSADQVSYNVYDSAGELRYRIDPMGNVTETRYDATGKVTETLAYANAVSTASEAGALQAGTALSWIGAQVGGTGGSNPDSSAQATLYLYDASGRLAYTVQQNQSGTVAQVTGVTHDANGNAISQTTYGNTLNLDPDEALSAQWTTASMTGALASVASQETTT</sequence>
<organism evidence="1 2">
    <name type="scientific">Dyella jejuensis</name>
    <dbReference type="NCBI Taxonomy" id="1432009"/>
    <lineage>
        <taxon>Bacteria</taxon>
        <taxon>Pseudomonadati</taxon>
        <taxon>Pseudomonadota</taxon>
        <taxon>Gammaproteobacteria</taxon>
        <taxon>Lysobacterales</taxon>
        <taxon>Rhodanobacteraceae</taxon>
        <taxon>Dyella</taxon>
    </lineage>
</organism>